<sequence>MASGDNITVAIAQVPNQTPVIQVPHSTNHAKRPEKFDEANFERWQYKMLFYFTTLGLSRFLTEDAPPSNKNSDKETLMAVDAWKHFIYLSQNYILNNLSNALYGVYCSIKSAKELWETLDWKYTTKNIGSRKFVIGQFLNYMTMNTKLLMSQVHELKVLIQELLAERMLINKTFQVTAMIEKLPPSRGNFKNYLKHKKNEMNMEALVGNLRIKDDNRRSDKRSVKAMVKANVVEHGKYVTPFGEYCAQHGTIHGGTPSYSPQSNDVAKRKSRTLKEMMNAILISSGLP</sequence>
<dbReference type="Proteomes" id="UP001652623">
    <property type="component" value="Chromosome 2"/>
</dbReference>
<dbReference type="Pfam" id="PF14223">
    <property type="entry name" value="Retrotran_gag_2"/>
    <property type="match status" value="1"/>
</dbReference>
<name>A0ABM4A2N9_ZIZJJ</name>
<dbReference type="SUPFAM" id="SSF53098">
    <property type="entry name" value="Ribonuclease H-like"/>
    <property type="match status" value="1"/>
</dbReference>
<evidence type="ECO:0000313" key="2">
    <source>
        <dbReference type="RefSeq" id="XP_060670998.1"/>
    </source>
</evidence>
<proteinExistence type="predicted"/>
<dbReference type="GeneID" id="132800755"/>
<protein>
    <submittedName>
        <fullName evidence="2">Uncharacterized protein LOC132800755</fullName>
    </submittedName>
</protein>
<reference evidence="1" key="1">
    <citation type="submission" date="2025-05" db="UniProtKB">
        <authorList>
            <consortium name="RefSeq"/>
        </authorList>
    </citation>
    <scope>NUCLEOTIDE SEQUENCE [LARGE SCALE GENOMIC DNA]</scope>
</reference>
<dbReference type="RefSeq" id="XP_060670998.1">
    <property type="nucleotide sequence ID" value="XM_060815015.1"/>
</dbReference>
<reference evidence="2" key="2">
    <citation type="submission" date="2025-08" db="UniProtKB">
        <authorList>
            <consortium name="RefSeq"/>
        </authorList>
    </citation>
    <scope>IDENTIFICATION</scope>
    <source>
        <tissue evidence="2">Seedling</tissue>
    </source>
</reference>
<dbReference type="PANTHER" id="PTHR47592:SF27">
    <property type="entry name" value="OS08G0421700 PROTEIN"/>
    <property type="match status" value="1"/>
</dbReference>
<keyword evidence="1" id="KW-1185">Reference proteome</keyword>
<organism evidence="1 2">
    <name type="scientific">Ziziphus jujuba</name>
    <name type="common">Chinese jujube</name>
    <name type="synonym">Ziziphus sativa</name>
    <dbReference type="NCBI Taxonomy" id="326968"/>
    <lineage>
        <taxon>Eukaryota</taxon>
        <taxon>Viridiplantae</taxon>
        <taxon>Streptophyta</taxon>
        <taxon>Embryophyta</taxon>
        <taxon>Tracheophyta</taxon>
        <taxon>Spermatophyta</taxon>
        <taxon>Magnoliopsida</taxon>
        <taxon>eudicotyledons</taxon>
        <taxon>Gunneridae</taxon>
        <taxon>Pentapetalae</taxon>
        <taxon>rosids</taxon>
        <taxon>fabids</taxon>
        <taxon>Rosales</taxon>
        <taxon>Rhamnaceae</taxon>
        <taxon>Paliureae</taxon>
        <taxon>Ziziphus</taxon>
    </lineage>
</organism>
<dbReference type="InterPro" id="IPR036397">
    <property type="entry name" value="RNaseH_sf"/>
</dbReference>
<dbReference type="Gene3D" id="3.30.420.10">
    <property type="entry name" value="Ribonuclease H-like superfamily/Ribonuclease H"/>
    <property type="match status" value="1"/>
</dbReference>
<accession>A0ABM4A2N9</accession>
<evidence type="ECO:0000313" key="1">
    <source>
        <dbReference type="Proteomes" id="UP001652623"/>
    </source>
</evidence>
<gene>
    <name evidence="2" type="primary">LOC132800755</name>
</gene>
<dbReference type="InterPro" id="IPR012337">
    <property type="entry name" value="RNaseH-like_sf"/>
</dbReference>
<dbReference type="PANTHER" id="PTHR47592">
    <property type="entry name" value="PBF68 PROTEIN"/>
    <property type="match status" value="1"/>
</dbReference>